<accession>A0AA85ITU0</accession>
<proteinExistence type="predicted"/>
<keyword evidence="3" id="KW-0863">Zinc-finger</keyword>
<evidence type="ECO:0000313" key="8">
    <source>
        <dbReference type="Proteomes" id="UP000050795"/>
    </source>
</evidence>
<name>A0AA85ITU0_TRIRE</name>
<protein>
    <recommendedName>
        <fullName evidence="7">Matrin-type domain-containing protein</fullName>
    </recommendedName>
</protein>
<dbReference type="GO" id="GO:0008270">
    <property type="term" value="F:zinc ion binding"/>
    <property type="evidence" value="ECO:0007669"/>
    <property type="project" value="UniProtKB-KW"/>
</dbReference>
<organism evidence="8 9">
    <name type="scientific">Trichobilharzia regenti</name>
    <name type="common">Nasal bird schistosome</name>
    <dbReference type="NCBI Taxonomy" id="157069"/>
    <lineage>
        <taxon>Eukaryota</taxon>
        <taxon>Metazoa</taxon>
        <taxon>Spiralia</taxon>
        <taxon>Lophotrochozoa</taxon>
        <taxon>Platyhelminthes</taxon>
        <taxon>Trematoda</taxon>
        <taxon>Digenea</taxon>
        <taxon>Strigeidida</taxon>
        <taxon>Schistosomatoidea</taxon>
        <taxon>Schistosomatidae</taxon>
        <taxon>Trichobilharzia</taxon>
    </lineage>
</organism>
<dbReference type="Proteomes" id="UP000050795">
    <property type="component" value="Unassembled WGS sequence"/>
</dbReference>
<reference evidence="8" key="1">
    <citation type="submission" date="2022-06" db="EMBL/GenBank/DDBJ databases">
        <authorList>
            <person name="Berger JAMES D."/>
            <person name="Berger JAMES D."/>
        </authorList>
    </citation>
    <scope>NUCLEOTIDE SEQUENCE [LARGE SCALE GENOMIC DNA]</scope>
</reference>
<keyword evidence="8" id="KW-1185">Reference proteome</keyword>
<evidence type="ECO:0000256" key="3">
    <source>
        <dbReference type="ARBA" id="ARBA00022771"/>
    </source>
</evidence>
<reference evidence="9" key="2">
    <citation type="submission" date="2023-11" db="UniProtKB">
        <authorList>
            <consortium name="WormBaseParasite"/>
        </authorList>
    </citation>
    <scope>IDENTIFICATION</scope>
</reference>
<feature type="coiled-coil region" evidence="6">
    <location>
        <begin position="159"/>
        <end position="209"/>
    </location>
</feature>
<dbReference type="SMART" id="SM00451">
    <property type="entry name" value="ZnF_U1"/>
    <property type="match status" value="1"/>
</dbReference>
<dbReference type="WBParaSite" id="TREG1_104810.1">
    <property type="protein sequence ID" value="TREG1_104810.1"/>
    <property type="gene ID" value="TREG1_104810"/>
</dbReference>
<feature type="domain" description="Matrin-type" evidence="7">
    <location>
        <begin position="120"/>
        <end position="150"/>
    </location>
</feature>
<dbReference type="GO" id="GO:0046540">
    <property type="term" value="C:U4/U6 x U5 tri-snRNP complex"/>
    <property type="evidence" value="ECO:0007669"/>
    <property type="project" value="TreeGrafter"/>
</dbReference>
<dbReference type="InterPro" id="IPR040107">
    <property type="entry name" value="Snu23"/>
</dbReference>
<keyword evidence="6" id="KW-0175">Coiled coil</keyword>
<evidence type="ECO:0000256" key="2">
    <source>
        <dbReference type="ARBA" id="ARBA00022723"/>
    </source>
</evidence>
<dbReference type="InterPro" id="IPR000690">
    <property type="entry name" value="Matrin/U1-C_Znf_C2H2"/>
</dbReference>
<evidence type="ECO:0000256" key="1">
    <source>
        <dbReference type="ARBA" id="ARBA00004123"/>
    </source>
</evidence>
<dbReference type="PANTHER" id="PTHR45986">
    <property type="entry name" value="ZINC FINGER MATRIN-TYPE PROTEIN 2"/>
    <property type="match status" value="1"/>
</dbReference>
<evidence type="ECO:0000256" key="6">
    <source>
        <dbReference type="SAM" id="Coils"/>
    </source>
</evidence>
<dbReference type="GO" id="GO:0003676">
    <property type="term" value="F:nucleic acid binding"/>
    <property type="evidence" value="ECO:0007669"/>
    <property type="project" value="InterPro"/>
</dbReference>
<dbReference type="FunFam" id="3.30.160.60:FF:000491">
    <property type="entry name" value="zinc finger matrin-type protein 2-like"/>
    <property type="match status" value="1"/>
</dbReference>
<comment type="subcellular location">
    <subcellularLocation>
        <location evidence="1">Nucleus</location>
    </subcellularLocation>
</comment>
<dbReference type="InterPro" id="IPR013087">
    <property type="entry name" value="Znf_C2H2_type"/>
</dbReference>
<keyword evidence="4" id="KW-0862">Zinc</keyword>
<dbReference type="Pfam" id="PF12874">
    <property type="entry name" value="zf-met"/>
    <property type="match status" value="1"/>
</dbReference>
<dbReference type="GO" id="GO:0005681">
    <property type="term" value="C:spliceosomal complex"/>
    <property type="evidence" value="ECO:0007669"/>
    <property type="project" value="InterPro"/>
</dbReference>
<dbReference type="GO" id="GO:0000398">
    <property type="term" value="P:mRNA splicing, via spliceosome"/>
    <property type="evidence" value="ECO:0007669"/>
    <property type="project" value="InterPro"/>
</dbReference>
<sequence>MFEAEAHYLKCFLFRNLSNAKQITSSYLLSKNCCWRKIQYKMAGTNPVDHRRKWDKAHFEKLASDRLSNELEAMRNARKEKETIKKEYLRARDYTIDLESNLNKSQVIAKTGPGSSQAGYYCEVCDCVVKDSINYLDHINGKKHQRNMGMSMRIKRSTLDEVRERFQLHKQKSEEKAEEYSLDERMRQIAEEEEKFKAYKQEKRKEKKRKNEELFEDTDVAAVMGFGGFGKRSK</sequence>
<dbReference type="InterPro" id="IPR003604">
    <property type="entry name" value="Matrin/U1-like-C_Znf_C2H2"/>
</dbReference>
<dbReference type="InterPro" id="IPR036236">
    <property type="entry name" value="Znf_C2H2_sf"/>
</dbReference>
<evidence type="ECO:0000256" key="4">
    <source>
        <dbReference type="ARBA" id="ARBA00022833"/>
    </source>
</evidence>
<dbReference type="Gene3D" id="3.30.160.60">
    <property type="entry name" value="Classic Zinc Finger"/>
    <property type="match status" value="1"/>
</dbReference>
<dbReference type="AlphaFoldDB" id="A0AA85ITU0"/>
<evidence type="ECO:0000259" key="7">
    <source>
        <dbReference type="PROSITE" id="PS50171"/>
    </source>
</evidence>
<dbReference type="PANTHER" id="PTHR45986:SF1">
    <property type="entry name" value="ZINC FINGER MATRIN-TYPE PROTEIN 2"/>
    <property type="match status" value="1"/>
</dbReference>
<dbReference type="SUPFAM" id="SSF57667">
    <property type="entry name" value="beta-beta-alpha zinc fingers"/>
    <property type="match status" value="1"/>
</dbReference>
<dbReference type="PROSITE" id="PS50171">
    <property type="entry name" value="ZF_MATRIN"/>
    <property type="match status" value="1"/>
</dbReference>
<keyword evidence="5" id="KW-0539">Nucleus</keyword>
<keyword evidence="2" id="KW-0479">Metal-binding</keyword>
<evidence type="ECO:0000256" key="5">
    <source>
        <dbReference type="ARBA" id="ARBA00023242"/>
    </source>
</evidence>
<evidence type="ECO:0000313" key="9">
    <source>
        <dbReference type="WBParaSite" id="TREG1_104810.1"/>
    </source>
</evidence>